<dbReference type="GO" id="GO:0003730">
    <property type="term" value="F:mRNA 3'-UTR binding"/>
    <property type="evidence" value="ECO:0007669"/>
    <property type="project" value="TreeGrafter"/>
</dbReference>
<evidence type="ECO:0000313" key="8">
    <source>
        <dbReference type="Proteomes" id="UP000230233"/>
    </source>
</evidence>
<evidence type="ECO:0000256" key="3">
    <source>
        <dbReference type="ARBA" id="ARBA00022782"/>
    </source>
</evidence>
<evidence type="ECO:0000256" key="5">
    <source>
        <dbReference type="SAM" id="MobiDB-lite"/>
    </source>
</evidence>
<keyword evidence="1" id="KW-0217">Developmental protein</keyword>
<dbReference type="GO" id="GO:0005634">
    <property type="term" value="C:nucleus"/>
    <property type="evidence" value="ECO:0007669"/>
    <property type="project" value="TreeGrafter"/>
</dbReference>
<name>A0A2G5V3K0_9PELO</name>
<evidence type="ECO:0000259" key="6">
    <source>
        <dbReference type="PROSITE" id="PS50303"/>
    </source>
</evidence>
<dbReference type="AlphaFoldDB" id="A0A2G5V3K0"/>
<feature type="region of interest" description="Disordered" evidence="5">
    <location>
        <begin position="1"/>
        <end position="33"/>
    </location>
</feature>
<feature type="compositionally biased region" description="Basic and acidic residues" evidence="5">
    <location>
        <begin position="1"/>
        <end position="10"/>
    </location>
</feature>
<dbReference type="GO" id="GO:0030154">
    <property type="term" value="P:cell differentiation"/>
    <property type="evidence" value="ECO:0007669"/>
    <property type="project" value="UniProtKB-KW"/>
</dbReference>
<gene>
    <name evidence="7" type="primary">Cnig_chr_II.g6075</name>
    <name evidence="7" type="ORF">B9Z55_006075</name>
</gene>
<keyword evidence="2" id="KW-0677">Repeat</keyword>
<evidence type="ECO:0000256" key="1">
    <source>
        <dbReference type="ARBA" id="ARBA00022473"/>
    </source>
</evidence>
<feature type="domain" description="PUM-HD" evidence="6">
    <location>
        <begin position="108"/>
        <end position="510"/>
    </location>
</feature>
<comment type="caution">
    <text evidence="7">The sequence shown here is derived from an EMBL/GenBank/DDBJ whole genome shotgun (WGS) entry which is preliminary data.</text>
</comment>
<feature type="repeat" description="Pumilio" evidence="4">
    <location>
        <begin position="295"/>
        <end position="330"/>
    </location>
</feature>
<dbReference type="PROSITE" id="PS50302">
    <property type="entry name" value="PUM"/>
    <property type="match status" value="5"/>
</dbReference>
<feature type="repeat" description="Pumilio" evidence="4">
    <location>
        <begin position="178"/>
        <end position="216"/>
    </location>
</feature>
<dbReference type="Gene3D" id="1.25.10.10">
    <property type="entry name" value="Leucine-rich Repeat Variant"/>
    <property type="match status" value="1"/>
</dbReference>
<dbReference type="EMBL" id="PDUG01000002">
    <property type="protein sequence ID" value="PIC46358.1"/>
    <property type="molecule type" value="Genomic_DNA"/>
</dbReference>
<keyword evidence="8" id="KW-1185">Reference proteome</keyword>
<evidence type="ECO:0000256" key="2">
    <source>
        <dbReference type="ARBA" id="ARBA00022737"/>
    </source>
</evidence>
<feature type="repeat" description="Pumilio" evidence="4">
    <location>
        <begin position="343"/>
        <end position="380"/>
    </location>
</feature>
<keyword evidence="3" id="KW-0221">Differentiation</keyword>
<dbReference type="InterPro" id="IPR016024">
    <property type="entry name" value="ARM-type_fold"/>
</dbReference>
<dbReference type="InterPro" id="IPR001313">
    <property type="entry name" value="Pumilio_RNA-bd_rpt"/>
</dbReference>
<dbReference type="GO" id="GO:0010608">
    <property type="term" value="P:post-transcriptional regulation of gene expression"/>
    <property type="evidence" value="ECO:0007669"/>
    <property type="project" value="TreeGrafter"/>
</dbReference>
<dbReference type="InterPro" id="IPR033133">
    <property type="entry name" value="PUM-HD"/>
</dbReference>
<protein>
    <recommendedName>
        <fullName evidence="6">PUM-HD domain-containing protein</fullName>
    </recommendedName>
</protein>
<feature type="compositionally biased region" description="Polar residues" evidence="5">
    <location>
        <begin position="17"/>
        <end position="30"/>
    </location>
</feature>
<dbReference type="Proteomes" id="UP000230233">
    <property type="component" value="Chromosome II"/>
</dbReference>
<dbReference type="PROSITE" id="PS50303">
    <property type="entry name" value="PUM_HD"/>
    <property type="match status" value="1"/>
</dbReference>
<organism evidence="7 8">
    <name type="scientific">Caenorhabditis nigoni</name>
    <dbReference type="NCBI Taxonomy" id="1611254"/>
    <lineage>
        <taxon>Eukaryota</taxon>
        <taxon>Metazoa</taxon>
        <taxon>Ecdysozoa</taxon>
        <taxon>Nematoda</taxon>
        <taxon>Chromadorea</taxon>
        <taxon>Rhabditida</taxon>
        <taxon>Rhabditina</taxon>
        <taxon>Rhabditomorpha</taxon>
        <taxon>Rhabditoidea</taxon>
        <taxon>Rhabditidae</taxon>
        <taxon>Peloderinae</taxon>
        <taxon>Caenorhabditis</taxon>
    </lineage>
</organism>
<dbReference type="InterPro" id="IPR011989">
    <property type="entry name" value="ARM-like"/>
</dbReference>
<dbReference type="GO" id="GO:0005737">
    <property type="term" value="C:cytoplasm"/>
    <property type="evidence" value="ECO:0007669"/>
    <property type="project" value="TreeGrafter"/>
</dbReference>
<evidence type="ECO:0000256" key="4">
    <source>
        <dbReference type="PROSITE-ProRule" id="PRU00317"/>
    </source>
</evidence>
<dbReference type="SUPFAM" id="SSF48371">
    <property type="entry name" value="ARM repeat"/>
    <property type="match status" value="1"/>
</dbReference>
<sequence length="577" mass="66626">MDRDTFSDSRRARHFGRSNQNFPSFNNYGRSENHRRNLRDTYLSETNSSEYYNTSFSPMNTRNSQAIPSYFDESSTDLSLQLSGFHLDDYNRKILGTSASSQADSNYLRSNRLSSLPSWALDENREIRCDLTLRKVVEEGLVLSFSMDKSGCHFLQSNYFGENTQNVDPYIRDRVSREVLGSKEVFLTICKNIFGNFFLQRVIEYSTPLEQETIKKYIVSDITSLCLDKSACRVVQTALEKLEPRFADAIVAAIPRKNRLMSICTDQNANHVIQKIIKKMPLNKWEFLVIYLCKQEHDNLLDICQDKYGCRVVQTIVEVLSEEPIHKIEAEEKTRALRRLMSKILAKCAKLASNEFANYVIQHIIETPGILSDYRNAIIETCLLRNLLSMSQEKYASHVIERAFVYAPLSHIVEMMEEIFDGYVPHPETGKDALDILMFHQFGNYVVQRMLQICVDAVTGQRDTHINGIDFRHKFENWLAKLYVRARREKSRLNRFSSGKKILDILQSMEGYVPTATSFDLHSPFSQVDDVLAAFCPSSFFSPSATTTSNDWTSRTTSISSEPHFDYDFNFNNYQKF</sequence>
<dbReference type="OrthoDB" id="668540at2759"/>
<dbReference type="STRING" id="1611254.A0A2G5V3K0"/>
<dbReference type="Pfam" id="PF00806">
    <property type="entry name" value="PUF"/>
    <property type="match status" value="8"/>
</dbReference>
<dbReference type="SMART" id="SM00025">
    <property type="entry name" value="Pumilio"/>
    <property type="match status" value="7"/>
</dbReference>
<reference evidence="8" key="1">
    <citation type="submission" date="2017-10" db="EMBL/GenBank/DDBJ databases">
        <title>Rapid genome shrinkage in a self-fertile nematode reveals novel sperm competition proteins.</title>
        <authorList>
            <person name="Yin D."/>
            <person name="Schwarz E.M."/>
            <person name="Thomas C.G."/>
            <person name="Felde R.L."/>
            <person name="Korf I.F."/>
            <person name="Cutter A.D."/>
            <person name="Schartner C.M."/>
            <person name="Ralston E.J."/>
            <person name="Meyer B.J."/>
            <person name="Haag E.S."/>
        </authorList>
    </citation>
    <scope>NUCLEOTIDE SEQUENCE [LARGE SCALE GENOMIC DNA]</scope>
    <source>
        <strain evidence="8">JU1422</strain>
    </source>
</reference>
<feature type="repeat" description="Pumilio" evidence="4">
    <location>
        <begin position="253"/>
        <end position="290"/>
    </location>
</feature>
<dbReference type="PANTHER" id="PTHR12537">
    <property type="entry name" value="RNA BINDING PROTEIN PUMILIO-RELATED"/>
    <property type="match status" value="1"/>
</dbReference>
<proteinExistence type="predicted"/>
<dbReference type="PANTHER" id="PTHR12537:SF112">
    <property type="entry name" value="FEM-3 MRNA-BINDING FACTOR 1-RELATED"/>
    <property type="match status" value="1"/>
</dbReference>
<feature type="repeat" description="Pumilio" evidence="4">
    <location>
        <begin position="217"/>
        <end position="252"/>
    </location>
</feature>
<evidence type="ECO:0000313" key="7">
    <source>
        <dbReference type="EMBL" id="PIC46358.1"/>
    </source>
</evidence>
<accession>A0A2G5V3K0</accession>